<dbReference type="GO" id="GO:0005886">
    <property type="term" value="C:plasma membrane"/>
    <property type="evidence" value="ECO:0007669"/>
    <property type="project" value="TreeGrafter"/>
</dbReference>
<dbReference type="PANTHER" id="PTHR24243">
    <property type="entry name" value="G-PROTEIN COUPLED RECEPTOR"/>
    <property type="match status" value="1"/>
</dbReference>
<dbReference type="InterPro" id="IPR000276">
    <property type="entry name" value="GPCR_Rhodpsn"/>
</dbReference>
<protein>
    <recommendedName>
        <fullName evidence="10">G-protein coupled receptors family 1 profile domain-containing protein</fullName>
    </recommendedName>
</protein>
<comment type="subcellular location">
    <subcellularLocation>
        <location evidence="1">Membrane</location>
        <topology evidence="1">Multi-pass membrane protein</topology>
    </subcellularLocation>
</comment>
<sequence>MDSMSLSNESLTDMAPGKPVFLDDYYSEEMYNMNYQNFTSEDYFYPHILFIDDPNDLWYPWKSNSQFYPSLMTYLVTLLFGAIGNITVIILMAGERKTLTTTNMFLVSLSVADLLMLLLCVPLEIITFFVVLWDQSAVCKM</sequence>
<gene>
    <name evidence="11" type="ORF">MNOR_LOCUS15871</name>
</gene>
<proteinExistence type="inferred from homology"/>
<dbReference type="Proteomes" id="UP001497623">
    <property type="component" value="Unassembled WGS sequence"/>
</dbReference>
<organism evidence="11 12">
    <name type="scientific">Meganyctiphanes norvegica</name>
    <name type="common">Northern krill</name>
    <name type="synonym">Thysanopoda norvegica</name>
    <dbReference type="NCBI Taxonomy" id="48144"/>
    <lineage>
        <taxon>Eukaryota</taxon>
        <taxon>Metazoa</taxon>
        <taxon>Ecdysozoa</taxon>
        <taxon>Arthropoda</taxon>
        <taxon>Crustacea</taxon>
        <taxon>Multicrustacea</taxon>
        <taxon>Malacostraca</taxon>
        <taxon>Eumalacostraca</taxon>
        <taxon>Eucarida</taxon>
        <taxon>Euphausiacea</taxon>
        <taxon>Euphausiidae</taxon>
        <taxon>Meganyctiphanes</taxon>
    </lineage>
</organism>
<evidence type="ECO:0000313" key="11">
    <source>
        <dbReference type="EMBL" id="CAL4096967.1"/>
    </source>
</evidence>
<evidence type="ECO:0000256" key="2">
    <source>
        <dbReference type="ARBA" id="ARBA00010663"/>
    </source>
</evidence>
<evidence type="ECO:0000256" key="7">
    <source>
        <dbReference type="ARBA" id="ARBA00023170"/>
    </source>
</evidence>
<dbReference type="EMBL" id="CAXKWB010010134">
    <property type="protein sequence ID" value="CAL4096967.1"/>
    <property type="molecule type" value="Genomic_DNA"/>
</dbReference>
<evidence type="ECO:0000256" key="3">
    <source>
        <dbReference type="ARBA" id="ARBA00022692"/>
    </source>
</evidence>
<evidence type="ECO:0000256" key="1">
    <source>
        <dbReference type="ARBA" id="ARBA00004141"/>
    </source>
</evidence>
<evidence type="ECO:0000256" key="8">
    <source>
        <dbReference type="ARBA" id="ARBA00023224"/>
    </source>
</evidence>
<dbReference type="PANTHER" id="PTHR24243:SF208">
    <property type="entry name" value="PYROKININ-1 RECEPTOR"/>
    <property type="match status" value="1"/>
</dbReference>
<dbReference type="InterPro" id="IPR017452">
    <property type="entry name" value="GPCR_Rhodpsn_7TM"/>
</dbReference>
<keyword evidence="5" id="KW-0297">G-protein coupled receptor</keyword>
<name>A0AAV2QSY7_MEGNR</name>
<evidence type="ECO:0000256" key="5">
    <source>
        <dbReference type="ARBA" id="ARBA00023040"/>
    </source>
</evidence>
<feature type="non-terminal residue" evidence="11">
    <location>
        <position position="141"/>
    </location>
</feature>
<keyword evidence="3 9" id="KW-0812">Transmembrane</keyword>
<feature type="domain" description="G-protein coupled receptors family 1 profile" evidence="10">
    <location>
        <begin position="84"/>
        <end position="141"/>
    </location>
</feature>
<keyword evidence="4 9" id="KW-1133">Transmembrane helix</keyword>
<evidence type="ECO:0000256" key="6">
    <source>
        <dbReference type="ARBA" id="ARBA00023136"/>
    </source>
</evidence>
<feature type="transmembrane region" description="Helical" evidence="9">
    <location>
        <begin position="71"/>
        <end position="93"/>
    </location>
</feature>
<dbReference type="PROSITE" id="PS50262">
    <property type="entry name" value="G_PROTEIN_RECEP_F1_2"/>
    <property type="match status" value="1"/>
</dbReference>
<evidence type="ECO:0000256" key="9">
    <source>
        <dbReference type="SAM" id="Phobius"/>
    </source>
</evidence>
<dbReference type="Pfam" id="PF00001">
    <property type="entry name" value="7tm_1"/>
    <property type="match status" value="1"/>
</dbReference>
<comment type="similarity">
    <text evidence="2">Belongs to the G-protein coupled receptor 1 family.</text>
</comment>
<evidence type="ECO:0000313" key="12">
    <source>
        <dbReference type="Proteomes" id="UP001497623"/>
    </source>
</evidence>
<keyword evidence="12" id="KW-1185">Reference proteome</keyword>
<dbReference type="PRINTS" id="PR00237">
    <property type="entry name" value="GPCRRHODOPSN"/>
</dbReference>
<comment type="caution">
    <text evidence="11">The sequence shown here is derived from an EMBL/GenBank/DDBJ whole genome shotgun (WGS) entry which is preliminary data.</text>
</comment>
<keyword evidence="8" id="KW-0807">Transducer</keyword>
<evidence type="ECO:0000259" key="10">
    <source>
        <dbReference type="PROSITE" id="PS50262"/>
    </source>
</evidence>
<evidence type="ECO:0000256" key="4">
    <source>
        <dbReference type="ARBA" id="ARBA00022989"/>
    </source>
</evidence>
<keyword evidence="7" id="KW-0675">Receptor</keyword>
<dbReference type="GO" id="GO:0004930">
    <property type="term" value="F:G protein-coupled receptor activity"/>
    <property type="evidence" value="ECO:0007669"/>
    <property type="project" value="UniProtKB-KW"/>
</dbReference>
<reference evidence="11 12" key="1">
    <citation type="submission" date="2024-05" db="EMBL/GenBank/DDBJ databases">
        <authorList>
            <person name="Wallberg A."/>
        </authorList>
    </citation>
    <scope>NUCLEOTIDE SEQUENCE [LARGE SCALE GENOMIC DNA]</scope>
</reference>
<feature type="transmembrane region" description="Helical" evidence="9">
    <location>
        <begin position="105"/>
        <end position="133"/>
    </location>
</feature>
<dbReference type="AlphaFoldDB" id="A0AAV2QSY7"/>
<dbReference type="SUPFAM" id="SSF81321">
    <property type="entry name" value="Family A G protein-coupled receptor-like"/>
    <property type="match status" value="1"/>
</dbReference>
<keyword evidence="6 9" id="KW-0472">Membrane</keyword>
<accession>A0AAV2QSY7</accession>
<dbReference type="Gene3D" id="1.20.1070.10">
    <property type="entry name" value="Rhodopsin 7-helix transmembrane proteins"/>
    <property type="match status" value="1"/>
</dbReference>